<evidence type="ECO:0000313" key="4">
    <source>
        <dbReference type="Proteomes" id="UP001589792"/>
    </source>
</evidence>
<proteinExistence type="predicted"/>
<comment type="caution">
    <text evidence="3">The sequence shown here is derived from an EMBL/GenBank/DDBJ whole genome shotgun (WGS) entry which is preliminary data.</text>
</comment>
<gene>
    <name evidence="3" type="ORF">ACFFJ3_13010</name>
</gene>
<evidence type="ECO:0000313" key="3">
    <source>
        <dbReference type="EMBL" id="MFC0227416.1"/>
    </source>
</evidence>
<organism evidence="3 4">
    <name type="scientific">Serratia aquatilis</name>
    <dbReference type="NCBI Taxonomy" id="1737515"/>
    <lineage>
        <taxon>Bacteria</taxon>
        <taxon>Pseudomonadati</taxon>
        <taxon>Pseudomonadota</taxon>
        <taxon>Gammaproteobacteria</taxon>
        <taxon>Enterobacterales</taxon>
        <taxon>Yersiniaceae</taxon>
        <taxon>Serratia</taxon>
    </lineage>
</organism>
<feature type="compositionally biased region" description="Basic and acidic residues" evidence="1">
    <location>
        <begin position="426"/>
        <end position="451"/>
    </location>
</feature>
<dbReference type="InterPro" id="IPR024459">
    <property type="entry name" value="Acb1-like_N"/>
</dbReference>
<protein>
    <submittedName>
        <fullName evidence="3">DUF1073 domain-containing protein</fullName>
    </submittedName>
</protein>
<dbReference type="InterPro" id="IPR006445">
    <property type="entry name" value="Phage-assoc_HI1409"/>
</dbReference>
<keyword evidence="4" id="KW-1185">Reference proteome</keyword>
<evidence type="ECO:0000256" key="1">
    <source>
        <dbReference type="SAM" id="MobiDB-lite"/>
    </source>
</evidence>
<dbReference type="RefSeq" id="WP_380675944.1">
    <property type="nucleotide sequence ID" value="NZ_CP173186.1"/>
</dbReference>
<feature type="compositionally biased region" description="Polar residues" evidence="1">
    <location>
        <begin position="455"/>
        <end position="466"/>
    </location>
</feature>
<reference evidence="3 4" key="1">
    <citation type="submission" date="2024-09" db="EMBL/GenBank/DDBJ databases">
        <authorList>
            <person name="Sun Q."/>
            <person name="Mori K."/>
        </authorList>
    </citation>
    <scope>NUCLEOTIDE SEQUENCE [LARGE SCALE GENOMIC DNA]</scope>
    <source>
        <strain evidence="3 4">CCM 8626</strain>
    </source>
</reference>
<sequence length="466" mass="51953">MTKRSLPDVGGKPRIRLTADGLANVMTGMGTERDRRTYGRFMIGTLQDFAEMESAYIENWVARAIVDFPVEDATREWRNFSTDDAKRLQEAEKRFCIQAITQEAFKWAGVYGGAGVLMITDQDLAKPLNIKKIKKGSLKKLKVLDRMLISGQNYNVTDIMADNYMRPEIFRVNGGQQDIHHSHFVIAPGAALPLRLRLINGGWDDSQLRRCLEDIKDSVSAKGGIASLILEANVDTISRQNLSNDLSSGDMDEAIAKRYRLFGMMKSLFRLALLDSNEVFERKPITFGGLGEILSVLMEWTSGASGIPMTRLFGVQAKGLGDSGQGDMNNYNNSIRGQQNTKFRPFLTKLDAVWIRSTLGAMPEGFDFEFSPLAQPTDSELHDQRLADAQADDLRLQQRVILPSQVARKLMDQGLYGINESDITRIENDERAEQEGDYRFRMGQAEGKDGDDTAAPTSTDPASGTE</sequence>
<evidence type="ECO:0000259" key="2">
    <source>
        <dbReference type="Pfam" id="PF06381"/>
    </source>
</evidence>
<dbReference type="EMBL" id="JBHLXG010000010">
    <property type="protein sequence ID" value="MFC0227416.1"/>
    <property type="molecule type" value="Genomic_DNA"/>
</dbReference>
<feature type="region of interest" description="Disordered" evidence="1">
    <location>
        <begin position="426"/>
        <end position="466"/>
    </location>
</feature>
<name>A0ABV6EEK2_9GAMM</name>
<feature type="domain" description="Anti-CBASS protein Acb1-like N-terminal" evidence="2">
    <location>
        <begin position="51"/>
        <end position="392"/>
    </location>
</feature>
<accession>A0ABV6EEK2</accession>
<dbReference type="Proteomes" id="UP001589792">
    <property type="component" value="Unassembled WGS sequence"/>
</dbReference>
<dbReference type="Pfam" id="PF06381">
    <property type="entry name" value="Phage_portal_3"/>
    <property type="match status" value="1"/>
</dbReference>
<dbReference type="NCBIfam" id="TIGR01555">
    <property type="entry name" value="phge_rel_HI1409"/>
    <property type="match status" value="1"/>
</dbReference>